<accession>A0A977R5K3</accession>
<dbReference type="EMBL" id="MZ600511">
    <property type="protein sequence ID" value="UXL82817.1"/>
    <property type="molecule type" value="Genomic_RNA"/>
</dbReference>
<keyword evidence="1" id="KW-0946">Virion</keyword>
<evidence type="ECO:0000313" key="1">
    <source>
        <dbReference type="EMBL" id="UXL82817.1"/>
    </source>
</evidence>
<proteinExistence type="predicted"/>
<protein>
    <submittedName>
        <fullName evidence="1">Coat protein</fullName>
    </submittedName>
</protein>
<name>A0A977R5K3_9VIRU</name>
<organism evidence="1">
    <name type="scientific">Conidiobolus chlamydosporus totivirus 1</name>
    <dbReference type="NCBI Taxonomy" id="2980975"/>
    <lineage>
        <taxon>Viruses</taxon>
        <taxon>Riboviria</taxon>
        <taxon>Orthornavirae</taxon>
        <taxon>Duplornaviricota</taxon>
        <taxon>Chrymotiviricetes</taxon>
        <taxon>Ghabrivirales</taxon>
        <taxon>Alphatotivirineae</taxon>
        <taxon>Orthototiviridae</taxon>
        <taxon>Totivirus</taxon>
    </lineage>
</organism>
<dbReference type="GO" id="GO:0019028">
    <property type="term" value="C:viral capsid"/>
    <property type="evidence" value="ECO:0007669"/>
    <property type="project" value="UniProtKB-KW"/>
</dbReference>
<sequence length="742" mass="80596">MTEQTYDQSAAVNHPDAFSEASVPVLPGFATPGEAISALSSIVGLTPTAAAAAASGPAARRFAANYSLAPVERLLSLVRSDALAAPAGYMSSVWNQATRQREMNLRESPVIIAPAGRARIDPFPLNWYNWDHMNTKAGSSQTRYMAALEAEQTSYDSGYDKMMKRDLARLRPWVATRLSGPESHFLSWAYEGISASLVSQAMWKNYSRAEDRAATDATALSTQGARSGEQWSFTAECRRYSYPGGSNARIRFVPYTRIRQHEASLEPAGRVWVCRARTHSELFGEIAAIWAGSREEFSVVSGNVDVYCAHLSDDDLGDAFQTIGLRFRTSYEDPSRLWNRILRQKPHGWSLASILVSGADNARLLEVSALHRGWVTGDGKYARITDLGPDAPPHSINIPWSHHLVRLGSAFDIVNFVGDALEEPWSWRNLVVPSHYRATLIGAYTDAASQAVLGHWRNSLMVADASAILARWRFFVLLLTSPCYTRSKTWQLTGVYNDLPGAVGERDVPTIDRSLYANGSVGFDGSTTVHPGDALDEDYSLLAAAHAALASGADLEEVASTLESHSMPSPGSTHVGPGHAPSPRIAPPSIHPVPMAGFLVHARVDWIAAWSPQLPSFRASVPVEVTTPKTTPLRPQEALMLDVNAEALGYLFTVGVARSADATLHLRLVVGADAHVVPVIRVGSTATDLVVDAPYEWLRAQAQFIMGSAPLQIFKYLGMFTVPEAALASQMGLVPAGSLEYF</sequence>
<reference evidence="1" key="1">
    <citation type="submission" date="2021-06" db="EMBL/GenBank/DDBJ databases">
        <authorList>
            <person name="Shi N."/>
            <person name="Huang B."/>
        </authorList>
    </citation>
    <scope>NUCLEOTIDE SEQUENCE</scope>
    <source>
        <strain evidence="1">NSBH7</strain>
    </source>
</reference>
<keyword evidence="1" id="KW-0167">Capsid protein</keyword>